<dbReference type="InterPro" id="IPR036291">
    <property type="entry name" value="NAD(P)-bd_dom_sf"/>
</dbReference>
<gene>
    <name evidence="3" type="ORF">S06H3_31223</name>
</gene>
<evidence type="ECO:0000313" key="3">
    <source>
        <dbReference type="EMBL" id="GAI20110.1"/>
    </source>
</evidence>
<dbReference type="PRINTS" id="PR00081">
    <property type="entry name" value="GDHRDH"/>
</dbReference>
<dbReference type="EMBL" id="BARV01018465">
    <property type="protein sequence ID" value="GAI20110.1"/>
    <property type="molecule type" value="Genomic_DNA"/>
</dbReference>
<dbReference type="SUPFAM" id="SSF51735">
    <property type="entry name" value="NAD(P)-binding Rossmann-fold domains"/>
    <property type="match status" value="1"/>
</dbReference>
<proteinExistence type="inferred from homology"/>
<organism evidence="3">
    <name type="scientific">marine sediment metagenome</name>
    <dbReference type="NCBI Taxonomy" id="412755"/>
    <lineage>
        <taxon>unclassified sequences</taxon>
        <taxon>metagenomes</taxon>
        <taxon>ecological metagenomes</taxon>
    </lineage>
</organism>
<accession>X1MZQ0</accession>
<dbReference type="PANTHER" id="PTHR43669:SF3">
    <property type="entry name" value="ALCOHOL DEHYDROGENASE, PUTATIVE (AFU_ORTHOLOGUE AFUA_3G03445)-RELATED"/>
    <property type="match status" value="1"/>
</dbReference>
<dbReference type="InterPro" id="IPR002347">
    <property type="entry name" value="SDR_fam"/>
</dbReference>
<keyword evidence="2" id="KW-0560">Oxidoreductase</keyword>
<name>X1MZQ0_9ZZZZ</name>
<evidence type="ECO:0000256" key="1">
    <source>
        <dbReference type="ARBA" id="ARBA00006484"/>
    </source>
</evidence>
<dbReference type="Gene3D" id="3.40.50.720">
    <property type="entry name" value="NAD(P)-binding Rossmann-like Domain"/>
    <property type="match status" value="1"/>
</dbReference>
<dbReference type="Pfam" id="PF00106">
    <property type="entry name" value="adh_short"/>
    <property type="match status" value="1"/>
</dbReference>
<feature type="non-terminal residue" evidence="3">
    <location>
        <position position="124"/>
    </location>
</feature>
<protein>
    <submittedName>
        <fullName evidence="3">Uncharacterized protein</fullName>
    </submittedName>
</protein>
<reference evidence="3" key="1">
    <citation type="journal article" date="2014" name="Front. Microbiol.">
        <title>High frequency of phylogenetically diverse reductive dehalogenase-homologous genes in deep subseafloor sedimentary metagenomes.</title>
        <authorList>
            <person name="Kawai M."/>
            <person name="Futagami T."/>
            <person name="Toyoda A."/>
            <person name="Takaki Y."/>
            <person name="Nishi S."/>
            <person name="Hori S."/>
            <person name="Arai W."/>
            <person name="Tsubouchi T."/>
            <person name="Morono Y."/>
            <person name="Uchiyama I."/>
            <person name="Ito T."/>
            <person name="Fujiyama A."/>
            <person name="Inagaki F."/>
            <person name="Takami H."/>
        </authorList>
    </citation>
    <scope>NUCLEOTIDE SEQUENCE</scope>
    <source>
        <strain evidence="3">Expedition CK06-06</strain>
    </source>
</reference>
<sequence>MGLSKIQKLLDFTGKVAIVTGGGRGIGPAIALGFADAGADVAVASRTKVELDKVVKDIEAMGRKGLAVTADIGRSADVKNVVKATLDKFGKIDILVNNAGYFPYSPFLDITEEEWDRVQDTNIK</sequence>
<dbReference type="AlphaFoldDB" id="X1MZQ0"/>
<comment type="similarity">
    <text evidence="1">Belongs to the short-chain dehydrogenases/reductases (SDR) family.</text>
</comment>
<dbReference type="GO" id="GO:0016491">
    <property type="term" value="F:oxidoreductase activity"/>
    <property type="evidence" value="ECO:0007669"/>
    <property type="project" value="UniProtKB-KW"/>
</dbReference>
<evidence type="ECO:0000256" key="2">
    <source>
        <dbReference type="ARBA" id="ARBA00023002"/>
    </source>
</evidence>
<dbReference type="CDD" id="cd05233">
    <property type="entry name" value="SDR_c"/>
    <property type="match status" value="1"/>
</dbReference>
<dbReference type="PANTHER" id="PTHR43669">
    <property type="entry name" value="5-KETO-D-GLUCONATE 5-REDUCTASE"/>
    <property type="match status" value="1"/>
</dbReference>
<comment type="caution">
    <text evidence="3">The sequence shown here is derived from an EMBL/GenBank/DDBJ whole genome shotgun (WGS) entry which is preliminary data.</text>
</comment>